<protein>
    <submittedName>
        <fullName evidence="1">Uncharacterized protein</fullName>
    </submittedName>
</protein>
<organism evidence="1">
    <name type="scientific">marine sediment metagenome</name>
    <dbReference type="NCBI Taxonomy" id="412755"/>
    <lineage>
        <taxon>unclassified sequences</taxon>
        <taxon>metagenomes</taxon>
        <taxon>ecological metagenomes</taxon>
    </lineage>
</organism>
<sequence length="304" mass="32943">MTAISSRTFGKSIGESKGLEVVVRDKLDQAIRKSFDIINPELNLLRDSANQANRQFKDIFPQNIQNLLRGTKQIGGKKVAGTTQGLIEQSLRSEEATKQLLEVLGGDKTLAKEFFLSQTITKHLNENGILNLGGFVKAFSESRQLKGGAAIFSNKEFRGISDFFAKAAKELPFASGKQALGFSGDRFQLFGTFGAIRSLLRFDIQSALGNLAAGAGSKVAIELGPDMFTKLLLLNPQNANVLKGLLTGNMKNKNVSRAVKSLLATKGLIATVKVFDRRTGEPTTVAENISLDKPAQQQFQLLGP</sequence>
<name>A0A0F9NNS7_9ZZZZ</name>
<proteinExistence type="predicted"/>
<comment type="caution">
    <text evidence="1">The sequence shown here is derived from an EMBL/GenBank/DDBJ whole genome shotgun (WGS) entry which is preliminary data.</text>
</comment>
<gene>
    <name evidence="1" type="ORF">LCGC14_1238330</name>
</gene>
<evidence type="ECO:0000313" key="1">
    <source>
        <dbReference type="EMBL" id="KKM90470.1"/>
    </source>
</evidence>
<dbReference type="AlphaFoldDB" id="A0A0F9NNS7"/>
<dbReference type="EMBL" id="LAZR01006668">
    <property type="protein sequence ID" value="KKM90470.1"/>
    <property type="molecule type" value="Genomic_DNA"/>
</dbReference>
<accession>A0A0F9NNS7</accession>
<reference evidence="1" key="1">
    <citation type="journal article" date="2015" name="Nature">
        <title>Complex archaea that bridge the gap between prokaryotes and eukaryotes.</title>
        <authorList>
            <person name="Spang A."/>
            <person name="Saw J.H."/>
            <person name="Jorgensen S.L."/>
            <person name="Zaremba-Niedzwiedzka K."/>
            <person name="Martijn J."/>
            <person name="Lind A.E."/>
            <person name="van Eijk R."/>
            <person name="Schleper C."/>
            <person name="Guy L."/>
            <person name="Ettema T.J."/>
        </authorList>
    </citation>
    <scope>NUCLEOTIDE SEQUENCE</scope>
</reference>